<evidence type="ECO:0000313" key="3">
    <source>
        <dbReference type="Proteomes" id="UP001305606"/>
    </source>
</evidence>
<evidence type="ECO:0000256" key="1">
    <source>
        <dbReference type="SAM" id="MobiDB-lite"/>
    </source>
</evidence>
<feature type="region of interest" description="Disordered" evidence="1">
    <location>
        <begin position="36"/>
        <end position="61"/>
    </location>
</feature>
<organism evidence="2 3">
    <name type="scientific">Streptomyces luomodiensis</name>
    <dbReference type="NCBI Taxonomy" id="3026192"/>
    <lineage>
        <taxon>Bacteria</taxon>
        <taxon>Bacillati</taxon>
        <taxon>Actinomycetota</taxon>
        <taxon>Actinomycetes</taxon>
        <taxon>Kitasatosporales</taxon>
        <taxon>Streptomycetaceae</taxon>
        <taxon>Streptomyces</taxon>
    </lineage>
</organism>
<proteinExistence type="predicted"/>
<keyword evidence="3" id="KW-1185">Reference proteome</keyword>
<dbReference type="Proteomes" id="UP001305606">
    <property type="component" value="Chromosome"/>
</dbReference>
<dbReference type="RefSeq" id="WP_311037895.1">
    <property type="nucleotide sequence ID" value="NZ_CP117522.1"/>
</dbReference>
<gene>
    <name evidence="2" type="ORF">PS467_30530</name>
</gene>
<accession>A0ABY9V3A8</accession>
<dbReference type="EMBL" id="CP117522">
    <property type="protein sequence ID" value="WNE99362.1"/>
    <property type="molecule type" value="Genomic_DNA"/>
</dbReference>
<reference evidence="2 3" key="1">
    <citation type="submission" date="2023-02" db="EMBL/GenBank/DDBJ databases">
        <title>Streptomyces sp. SCA4-21 with antifungal activity against Fusarium oxysporum f. sp. cubense, Streptomyces sp. SCA2-17 with antifungal activity against Fusarium oxysporum f. sp. cubense.</title>
        <authorList>
            <person name="Qi D."/>
        </authorList>
    </citation>
    <scope>NUCLEOTIDE SEQUENCE [LARGE SCALE GENOMIC DNA]</scope>
    <source>
        <strain evidence="2 3">SCA4-21</strain>
    </source>
</reference>
<evidence type="ECO:0000313" key="2">
    <source>
        <dbReference type="EMBL" id="WNE99362.1"/>
    </source>
</evidence>
<protein>
    <submittedName>
        <fullName evidence="2">Uncharacterized protein</fullName>
    </submittedName>
</protein>
<name>A0ABY9V3A8_9ACTN</name>
<sequence>MSKAAAVRSAMEDAVQRRLRQEFADAVKSGELDFGEIIENTGPTGTRRRDRDSTLSWARSS</sequence>